<name>A0ABS0NMQ7_9ACTN</name>
<protein>
    <submittedName>
        <fullName evidence="7">TetR/AcrR family transcriptional regulator</fullName>
    </submittedName>
</protein>
<dbReference type="InterPro" id="IPR009057">
    <property type="entry name" value="Homeodomain-like_sf"/>
</dbReference>
<evidence type="ECO:0000256" key="2">
    <source>
        <dbReference type="ARBA" id="ARBA00023125"/>
    </source>
</evidence>
<feature type="region of interest" description="Disordered" evidence="5">
    <location>
        <begin position="1"/>
        <end position="108"/>
    </location>
</feature>
<dbReference type="InterPro" id="IPR025996">
    <property type="entry name" value="MT1864/Rv1816-like_C"/>
</dbReference>
<dbReference type="Pfam" id="PF13305">
    <property type="entry name" value="TetR_C_33"/>
    <property type="match status" value="1"/>
</dbReference>
<dbReference type="EMBL" id="JACYXC010000001">
    <property type="protein sequence ID" value="MBH5336471.1"/>
    <property type="molecule type" value="Genomic_DNA"/>
</dbReference>
<dbReference type="InterPro" id="IPR050109">
    <property type="entry name" value="HTH-type_TetR-like_transc_reg"/>
</dbReference>
<evidence type="ECO:0000256" key="4">
    <source>
        <dbReference type="PROSITE-ProRule" id="PRU00335"/>
    </source>
</evidence>
<accession>A0ABS0NMQ7</accession>
<evidence type="ECO:0000256" key="5">
    <source>
        <dbReference type="SAM" id="MobiDB-lite"/>
    </source>
</evidence>
<dbReference type="Gene3D" id="1.10.357.10">
    <property type="entry name" value="Tetracycline Repressor, domain 2"/>
    <property type="match status" value="1"/>
</dbReference>
<feature type="domain" description="HTH tetR-type" evidence="6">
    <location>
        <begin position="121"/>
        <end position="181"/>
    </location>
</feature>
<evidence type="ECO:0000259" key="6">
    <source>
        <dbReference type="PROSITE" id="PS50977"/>
    </source>
</evidence>
<evidence type="ECO:0000313" key="7">
    <source>
        <dbReference type="EMBL" id="MBH5336471.1"/>
    </source>
</evidence>
<dbReference type="InterPro" id="IPR036271">
    <property type="entry name" value="Tet_transcr_reg_TetR-rel_C_sf"/>
</dbReference>
<gene>
    <name evidence="7" type="ORF">IHE55_17485</name>
</gene>
<evidence type="ECO:0000256" key="1">
    <source>
        <dbReference type="ARBA" id="ARBA00023015"/>
    </source>
</evidence>
<dbReference type="PANTHER" id="PTHR30055:SF220">
    <property type="entry name" value="TETR-FAMILY REGULATORY PROTEIN"/>
    <property type="match status" value="1"/>
</dbReference>
<keyword evidence="8" id="KW-1185">Reference proteome</keyword>
<organism evidence="7 8">
    <name type="scientific">Streptomyces pactum</name>
    <dbReference type="NCBI Taxonomy" id="68249"/>
    <lineage>
        <taxon>Bacteria</taxon>
        <taxon>Bacillati</taxon>
        <taxon>Actinomycetota</taxon>
        <taxon>Actinomycetes</taxon>
        <taxon>Kitasatosporales</taxon>
        <taxon>Streptomycetaceae</taxon>
        <taxon>Streptomyces</taxon>
    </lineage>
</organism>
<keyword evidence="2 4" id="KW-0238">DNA-binding</keyword>
<dbReference type="PANTHER" id="PTHR30055">
    <property type="entry name" value="HTH-TYPE TRANSCRIPTIONAL REGULATOR RUTR"/>
    <property type="match status" value="1"/>
</dbReference>
<dbReference type="SUPFAM" id="SSF48498">
    <property type="entry name" value="Tetracyclin repressor-like, C-terminal domain"/>
    <property type="match status" value="1"/>
</dbReference>
<sequence>MDDEAGKAGRAATGKGAGRTAARAAAAPAGPGGGTADRTASPGPVAGGEAGSPPAAGGEAGSPPATGGRPGGKAAARKTAGNTTAGSTAAGNTAAGKAADRPAGGRVRRAGAAVKSGYHHGDLRNALIAAAVELAVEGGPERVVLREAARRVGVSPTAAYRHFDGQAELLHAVQVAGQVALADALEAGAAQVPGDPEEVAEERFMAMGRAYIHFAMERPGLYRSAFCRIPGSPDDAWTGTRPGGSEPQYRAFNLLSSALDELLATGRMPAHRRPTAEASAWAMVHGMADLVLDGPFSLLPEGEREAVIDGAVRTVLAGLLAP</sequence>
<reference evidence="7 8" key="1">
    <citation type="submission" date="2020-09" db="EMBL/GenBank/DDBJ databases">
        <title>Biosynthesis of the nuclear factor of activated T cells inhibitor NFAT-133 and its congeners in Streptomyces pactum.</title>
        <authorList>
            <person name="Zhou W."/>
            <person name="Posri P."/>
            <person name="Abugrain M.E."/>
            <person name="Weisberg A.J."/>
            <person name="Chang J.H."/>
            <person name="Mahmud T."/>
        </authorList>
    </citation>
    <scope>NUCLEOTIDE SEQUENCE [LARGE SCALE GENOMIC DNA]</scope>
    <source>
        <strain evidence="7 8">ATCC 27456</strain>
    </source>
</reference>
<evidence type="ECO:0000313" key="8">
    <source>
        <dbReference type="Proteomes" id="UP000807371"/>
    </source>
</evidence>
<dbReference type="PROSITE" id="PS50977">
    <property type="entry name" value="HTH_TETR_2"/>
    <property type="match status" value="1"/>
</dbReference>
<feature type="compositionally biased region" description="Low complexity" evidence="5">
    <location>
        <begin position="51"/>
        <end position="108"/>
    </location>
</feature>
<proteinExistence type="predicted"/>
<keyword evidence="3" id="KW-0804">Transcription</keyword>
<keyword evidence="1" id="KW-0805">Transcription regulation</keyword>
<dbReference type="Proteomes" id="UP000807371">
    <property type="component" value="Unassembled WGS sequence"/>
</dbReference>
<evidence type="ECO:0000256" key="3">
    <source>
        <dbReference type="ARBA" id="ARBA00023163"/>
    </source>
</evidence>
<feature type="compositionally biased region" description="Low complexity" evidence="5">
    <location>
        <begin position="8"/>
        <end position="29"/>
    </location>
</feature>
<dbReference type="InterPro" id="IPR001647">
    <property type="entry name" value="HTH_TetR"/>
</dbReference>
<feature type="DNA-binding region" description="H-T-H motif" evidence="4">
    <location>
        <begin position="144"/>
        <end position="163"/>
    </location>
</feature>
<dbReference type="SUPFAM" id="SSF46689">
    <property type="entry name" value="Homeodomain-like"/>
    <property type="match status" value="1"/>
</dbReference>
<comment type="caution">
    <text evidence="7">The sequence shown here is derived from an EMBL/GenBank/DDBJ whole genome shotgun (WGS) entry which is preliminary data.</text>
</comment>
<dbReference type="Pfam" id="PF00440">
    <property type="entry name" value="TetR_N"/>
    <property type="match status" value="1"/>
</dbReference>